<dbReference type="AlphaFoldDB" id="X1RA62"/>
<comment type="caution">
    <text evidence="2">The sequence shown here is derived from an EMBL/GenBank/DDBJ whole genome shotgun (WGS) entry which is preliminary data.</text>
</comment>
<evidence type="ECO:0000313" key="2">
    <source>
        <dbReference type="EMBL" id="GAI63921.1"/>
    </source>
</evidence>
<gene>
    <name evidence="2" type="ORF">S12H4_01842</name>
</gene>
<dbReference type="InterPro" id="IPR057431">
    <property type="entry name" value="LdpA_Fe-S-bd"/>
</dbReference>
<name>X1RA62_9ZZZZ</name>
<dbReference type="Gene3D" id="3.30.70.20">
    <property type="match status" value="1"/>
</dbReference>
<dbReference type="InterPro" id="IPR017900">
    <property type="entry name" value="4Fe4S_Fe_S_CS"/>
</dbReference>
<accession>X1RA62</accession>
<dbReference type="SUPFAM" id="SSF54862">
    <property type="entry name" value="4Fe-4S ferredoxins"/>
    <property type="match status" value="1"/>
</dbReference>
<reference evidence="2" key="1">
    <citation type="journal article" date="2014" name="Front. Microbiol.">
        <title>High frequency of phylogenetically diverse reductive dehalogenase-homologous genes in deep subseafloor sedimentary metagenomes.</title>
        <authorList>
            <person name="Kawai M."/>
            <person name="Futagami T."/>
            <person name="Toyoda A."/>
            <person name="Takaki Y."/>
            <person name="Nishi S."/>
            <person name="Hori S."/>
            <person name="Arai W."/>
            <person name="Tsubouchi T."/>
            <person name="Morono Y."/>
            <person name="Uchiyama I."/>
            <person name="Ito T."/>
            <person name="Fujiyama A."/>
            <person name="Inagaki F."/>
            <person name="Takami H."/>
        </authorList>
    </citation>
    <scope>NUCLEOTIDE SEQUENCE</scope>
    <source>
        <strain evidence="2">Expedition CK06-06</strain>
    </source>
</reference>
<dbReference type="PROSITE" id="PS00198">
    <property type="entry name" value="4FE4S_FER_1"/>
    <property type="match status" value="1"/>
</dbReference>
<feature type="domain" description="4Fe-4S ferredoxin-type" evidence="1">
    <location>
        <begin position="224"/>
        <end position="252"/>
    </location>
</feature>
<dbReference type="InterPro" id="IPR017896">
    <property type="entry name" value="4Fe4S_Fe-S-bd"/>
</dbReference>
<sequence length="271" mass="30592">MARPLWFVNLLEKTFPNIKLIAKLTRIPVVGKIIDFMLFEGDEIIYLTQDKVISINKEVEKQAEMVLPSKVLEHFIEKANYHWVMNFCICRDSMQCSDYPIDLGCLFLGEAVLGINPQLGRLVSKEEALDHIKKCKEAGLVHMIGRNRLDKQWLGVNPGHKLLSICNCDPCCCLWRISPVLASKIGSKVQKMPGVTIEVLENCVGCGTCMQGICFVDAIHMVDNRAKISKECRGCGRCVEICPHNAIELTINDKEYVEKSIRQIDKIVDVT</sequence>
<proteinExistence type="predicted"/>
<feature type="domain" description="4Fe-4S ferredoxin-type" evidence="1">
    <location>
        <begin position="193"/>
        <end position="223"/>
    </location>
</feature>
<dbReference type="PROSITE" id="PS51379">
    <property type="entry name" value="4FE4S_FER_2"/>
    <property type="match status" value="2"/>
</dbReference>
<dbReference type="Pfam" id="PF25160">
    <property type="entry name" value="LdpA_Fe-S-bd"/>
    <property type="match status" value="1"/>
</dbReference>
<evidence type="ECO:0000259" key="1">
    <source>
        <dbReference type="PROSITE" id="PS51379"/>
    </source>
</evidence>
<protein>
    <recommendedName>
        <fullName evidence="1">4Fe-4S ferredoxin-type domain-containing protein</fullName>
    </recommendedName>
</protein>
<dbReference type="EMBL" id="BARW01000396">
    <property type="protein sequence ID" value="GAI63921.1"/>
    <property type="molecule type" value="Genomic_DNA"/>
</dbReference>
<organism evidence="2">
    <name type="scientific">marine sediment metagenome</name>
    <dbReference type="NCBI Taxonomy" id="412755"/>
    <lineage>
        <taxon>unclassified sequences</taxon>
        <taxon>metagenomes</taxon>
        <taxon>ecological metagenomes</taxon>
    </lineage>
</organism>